<feature type="transmembrane region" description="Helical" evidence="2">
    <location>
        <begin position="54"/>
        <end position="73"/>
    </location>
</feature>
<keyword evidence="2" id="KW-0472">Membrane</keyword>
<dbReference type="eggNOG" id="ENOG502RZ4T">
    <property type="taxonomic scope" value="Eukaryota"/>
</dbReference>
<proteinExistence type="predicted"/>
<keyword evidence="2" id="KW-0812">Transmembrane</keyword>
<keyword evidence="2" id="KW-1133">Transmembrane helix</keyword>
<feature type="region of interest" description="Disordered" evidence="1">
    <location>
        <begin position="161"/>
        <end position="188"/>
    </location>
</feature>
<dbReference type="AlphaFoldDB" id="C1MMB1"/>
<name>C1MMB1_MICPC</name>
<evidence type="ECO:0000313" key="4">
    <source>
        <dbReference type="Proteomes" id="UP000001876"/>
    </source>
</evidence>
<evidence type="ECO:0000256" key="2">
    <source>
        <dbReference type="SAM" id="Phobius"/>
    </source>
</evidence>
<feature type="transmembrane region" description="Helical" evidence="2">
    <location>
        <begin position="80"/>
        <end position="98"/>
    </location>
</feature>
<dbReference type="KEGG" id="mpp:MICPUCDRAFT_56461"/>
<dbReference type="RefSeq" id="XP_003056899.1">
    <property type="nucleotide sequence ID" value="XM_003056853.1"/>
</dbReference>
<gene>
    <name evidence="3" type="ORF">MICPUCDRAFT_56461</name>
</gene>
<evidence type="ECO:0000313" key="3">
    <source>
        <dbReference type="EMBL" id="EEH58544.1"/>
    </source>
</evidence>
<evidence type="ECO:0000256" key="1">
    <source>
        <dbReference type="SAM" id="MobiDB-lite"/>
    </source>
</evidence>
<sequence>MERLLRQQNDLLKFGEDLLRDAGAKMRAAGADAFAQAWDNAVGFAHAVDWTERWILVLLATHLCVLATAIALRESEKAQAVVFIAAMTVIFLAERVNGLAATHWRSFSRQNYFDERGVFASAVLSGPLLLTQFVVLANVLRMMVREMIRTKRAELKWRHRNRRKREEEAGDGTDAAVGGDGGEDKKHR</sequence>
<dbReference type="Pfam" id="PF14770">
    <property type="entry name" value="TMEM18"/>
    <property type="match status" value="1"/>
</dbReference>
<protein>
    <submittedName>
        <fullName evidence="3">Predicted protein</fullName>
    </submittedName>
</protein>
<dbReference type="GeneID" id="9682812"/>
<dbReference type="Proteomes" id="UP000001876">
    <property type="component" value="Unassembled WGS sequence"/>
</dbReference>
<dbReference type="InterPro" id="IPR026721">
    <property type="entry name" value="TMEM18"/>
</dbReference>
<feature type="transmembrane region" description="Helical" evidence="2">
    <location>
        <begin position="118"/>
        <end position="140"/>
    </location>
</feature>
<dbReference type="OrthoDB" id="497365at2759"/>
<reference evidence="3 4" key="1">
    <citation type="journal article" date="2009" name="Science">
        <title>Green evolution and dynamic adaptations revealed by genomes of the marine picoeukaryotes Micromonas.</title>
        <authorList>
            <person name="Worden A.Z."/>
            <person name="Lee J.H."/>
            <person name="Mock T."/>
            <person name="Rouze P."/>
            <person name="Simmons M.P."/>
            <person name="Aerts A.L."/>
            <person name="Allen A.E."/>
            <person name="Cuvelier M.L."/>
            <person name="Derelle E."/>
            <person name="Everett M.V."/>
            <person name="Foulon E."/>
            <person name="Grimwood J."/>
            <person name="Gundlach H."/>
            <person name="Henrissat B."/>
            <person name="Napoli C."/>
            <person name="McDonald S.M."/>
            <person name="Parker M.S."/>
            <person name="Rombauts S."/>
            <person name="Salamov A."/>
            <person name="Von Dassow P."/>
            <person name="Badger J.H."/>
            <person name="Coutinho P.M."/>
            <person name="Demir E."/>
            <person name="Dubchak I."/>
            <person name="Gentemann C."/>
            <person name="Eikrem W."/>
            <person name="Gready J.E."/>
            <person name="John U."/>
            <person name="Lanier W."/>
            <person name="Lindquist E.A."/>
            <person name="Lucas S."/>
            <person name="Mayer K.F."/>
            <person name="Moreau H."/>
            <person name="Not F."/>
            <person name="Otillar R."/>
            <person name="Panaud O."/>
            <person name="Pangilinan J."/>
            <person name="Paulsen I."/>
            <person name="Piegu B."/>
            <person name="Poliakov A."/>
            <person name="Robbens S."/>
            <person name="Schmutz J."/>
            <person name="Toulza E."/>
            <person name="Wyss T."/>
            <person name="Zelensky A."/>
            <person name="Zhou K."/>
            <person name="Armbrust E.V."/>
            <person name="Bhattacharya D."/>
            <person name="Goodenough U.W."/>
            <person name="Van de Peer Y."/>
            <person name="Grigoriev I.V."/>
        </authorList>
    </citation>
    <scope>NUCLEOTIDE SEQUENCE [LARGE SCALE GENOMIC DNA]</scope>
    <source>
        <strain evidence="3 4">CCMP1545</strain>
    </source>
</reference>
<dbReference type="EMBL" id="GG663737">
    <property type="protein sequence ID" value="EEH58544.1"/>
    <property type="molecule type" value="Genomic_DNA"/>
</dbReference>
<keyword evidence="4" id="KW-1185">Reference proteome</keyword>
<accession>C1MMB1</accession>
<dbReference type="OMA" id="TFSKQQY"/>
<organism evidence="4">
    <name type="scientific">Micromonas pusilla (strain CCMP1545)</name>
    <name type="common">Picoplanktonic green alga</name>
    <dbReference type="NCBI Taxonomy" id="564608"/>
    <lineage>
        <taxon>Eukaryota</taxon>
        <taxon>Viridiplantae</taxon>
        <taxon>Chlorophyta</taxon>
        <taxon>Mamiellophyceae</taxon>
        <taxon>Mamiellales</taxon>
        <taxon>Mamiellaceae</taxon>
        <taxon>Micromonas</taxon>
    </lineage>
</organism>